<evidence type="ECO:0000256" key="3">
    <source>
        <dbReference type="ARBA" id="ARBA00022729"/>
    </source>
</evidence>
<dbReference type="EMBL" id="FSQW01000001">
    <property type="protein sequence ID" value="SIN60961.1"/>
    <property type="molecule type" value="Genomic_DNA"/>
</dbReference>
<keyword evidence="5 6" id="KW-0720">Serine protease</keyword>
<evidence type="ECO:0000256" key="4">
    <source>
        <dbReference type="ARBA" id="ARBA00022801"/>
    </source>
</evidence>
<name>A0A1N6CQW1_9SPHN</name>
<dbReference type="PANTHER" id="PTHR43806:SF11">
    <property type="entry name" value="CEREVISIN-RELATED"/>
    <property type="match status" value="1"/>
</dbReference>
<dbReference type="Gene3D" id="3.40.50.200">
    <property type="entry name" value="Peptidase S8/S53 domain"/>
    <property type="match status" value="1"/>
</dbReference>
<dbReference type="SUPFAM" id="SSF52743">
    <property type="entry name" value="Subtilisin-like"/>
    <property type="match status" value="1"/>
</dbReference>
<feature type="active site" description="Charge relay system" evidence="6">
    <location>
        <position position="40"/>
    </location>
</feature>
<feature type="region of interest" description="Disordered" evidence="7">
    <location>
        <begin position="72"/>
        <end position="93"/>
    </location>
</feature>
<evidence type="ECO:0000313" key="10">
    <source>
        <dbReference type="Proteomes" id="UP000185192"/>
    </source>
</evidence>
<dbReference type="GO" id="GO:0004252">
    <property type="term" value="F:serine-type endopeptidase activity"/>
    <property type="evidence" value="ECO:0007669"/>
    <property type="project" value="UniProtKB-UniRule"/>
</dbReference>
<sequence>MTLGVIDGGINASSAEFVGRIHPDSADFAGNRGIADESGHGSAVASVAAGGKNNNATHGIAFDSDILVLRTDTPGSCQEDDPDDPDDGCSHSSGAIAAAINQARTTGARVINISLGGPDISRVVQNAVSDAAAAGVVVVVSAGNDGESTPDGFAAGIAARGNGHVIVAGSVGTSGSISSFSNRAGSEAASYLTALGERVRADDHEGTAFLWSGTSFSAPQISGAVALLAQAFPNLSGSQIVDLLFQSARDAGDAGTDSIYGRGILDIAEAFQPQGQTSFAGSSVAVDIASDPGQTSAAMGDAALQPQNVGAIILDGFDRAFALDLAHGLSVATPQYRLTSSLQGDRRNMSAASDGLQIAVSIDRDETRGIGLNDFRMSWDNAREARLLAASVMTRVAPDLELAVGFRRGSSGLVAQVQDQRSAAFLVAPSPGRERGFTGQARTAFALRQRLDNFGLTLSAESGSANPVSSASSYLELAQNPVRDIRNFATIGLSVDRKIGPATLSFAASMMDENATILGSRFSETLGAQGAQSLFADGRADFDLSALLGAGWHSSASWRQGWTRAESASLVTGGTLQSSSFAIDLTKSGLFQGADQLAFRFAQPLRVSNGGLNLFLPVGYSYQTLQTEFGQRTLNLAPAGRELVSEMVYATPLWGGYLNTNLFWRQEPGHFESVGDDFGGAVRFHLKF</sequence>
<reference evidence="10" key="1">
    <citation type="submission" date="2016-11" db="EMBL/GenBank/DDBJ databases">
        <authorList>
            <person name="Varghese N."/>
            <person name="Submissions S."/>
        </authorList>
    </citation>
    <scope>NUCLEOTIDE SEQUENCE [LARGE SCALE GENOMIC DNA]</scope>
    <source>
        <strain evidence="10">DSM 22363</strain>
    </source>
</reference>
<dbReference type="Pfam" id="PF00082">
    <property type="entry name" value="Peptidase_S8"/>
    <property type="match status" value="1"/>
</dbReference>
<keyword evidence="4 6" id="KW-0378">Hydrolase</keyword>
<dbReference type="Proteomes" id="UP000185192">
    <property type="component" value="Unassembled WGS sequence"/>
</dbReference>
<gene>
    <name evidence="9" type="ORF">SAMN02745824_0780</name>
</gene>
<evidence type="ECO:0000259" key="8">
    <source>
        <dbReference type="Pfam" id="PF00082"/>
    </source>
</evidence>
<comment type="similarity">
    <text evidence="1 6">Belongs to the peptidase S8 family.</text>
</comment>
<dbReference type="PRINTS" id="PR00723">
    <property type="entry name" value="SUBTILISIN"/>
</dbReference>
<dbReference type="PROSITE" id="PS00137">
    <property type="entry name" value="SUBTILASE_HIS"/>
    <property type="match status" value="1"/>
</dbReference>
<dbReference type="PANTHER" id="PTHR43806">
    <property type="entry name" value="PEPTIDASE S8"/>
    <property type="match status" value="1"/>
</dbReference>
<feature type="domain" description="Peptidase S8/S53" evidence="8">
    <location>
        <begin position="2"/>
        <end position="263"/>
    </location>
</feature>
<dbReference type="InterPro" id="IPR050131">
    <property type="entry name" value="Peptidase_S8_subtilisin-like"/>
</dbReference>
<dbReference type="AlphaFoldDB" id="A0A1N6CQW1"/>
<accession>A0A1N6CQW1</accession>
<dbReference type="InterPro" id="IPR023828">
    <property type="entry name" value="Peptidase_S8_Ser-AS"/>
</dbReference>
<feature type="compositionally biased region" description="Acidic residues" evidence="7">
    <location>
        <begin position="78"/>
        <end position="87"/>
    </location>
</feature>
<proteinExistence type="inferred from homology"/>
<dbReference type="PROSITE" id="PS51892">
    <property type="entry name" value="SUBTILASE"/>
    <property type="match status" value="1"/>
</dbReference>
<dbReference type="InterPro" id="IPR000209">
    <property type="entry name" value="Peptidase_S8/S53_dom"/>
</dbReference>
<dbReference type="InterPro" id="IPR034061">
    <property type="entry name" value="Peptidases_S8_Autotransporter"/>
</dbReference>
<evidence type="ECO:0000256" key="1">
    <source>
        <dbReference type="ARBA" id="ARBA00011073"/>
    </source>
</evidence>
<dbReference type="GO" id="GO:0006508">
    <property type="term" value="P:proteolysis"/>
    <property type="evidence" value="ECO:0007669"/>
    <property type="project" value="UniProtKB-KW"/>
</dbReference>
<feature type="active site" description="Charge relay system" evidence="6">
    <location>
        <position position="7"/>
    </location>
</feature>
<keyword evidence="10" id="KW-1185">Reference proteome</keyword>
<evidence type="ECO:0000256" key="5">
    <source>
        <dbReference type="ARBA" id="ARBA00022825"/>
    </source>
</evidence>
<dbReference type="InterPro" id="IPR036852">
    <property type="entry name" value="Peptidase_S8/S53_dom_sf"/>
</dbReference>
<evidence type="ECO:0000256" key="2">
    <source>
        <dbReference type="ARBA" id="ARBA00022670"/>
    </source>
</evidence>
<dbReference type="STRING" id="1123272.SAMN02745824_0780"/>
<keyword evidence="2 6" id="KW-0645">Protease</keyword>
<dbReference type="InterPro" id="IPR022398">
    <property type="entry name" value="Peptidase_S8_His-AS"/>
</dbReference>
<dbReference type="CDD" id="cd04848">
    <property type="entry name" value="Peptidases_S8_Autotransporter_serine_protease_like"/>
    <property type="match status" value="1"/>
</dbReference>
<dbReference type="InterPro" id="IPR015500">
    <property type="entry name" value="Peptidase_S8_subtilisin-rel"/>
</dbReference>
<evidence type="ECO:0000256" key="6">
    <source>
        <dbReference type="PROSITE-ProRule" id="PRU01240"/>
    </source>
</evidence>
<evidence type="ECO:0000313" key="9">
    <source>
        <dbReference type="EMBL" id="SIN60961.1"/>
    </source>
</evidence>
<feature type="active site" description="Charge relay system" evidence="6">
    <location>
        <position position="215"/>
    </location>
</feature>
<evidence type="ECO:0000256" key="7">
    <source>
        <dbReference type="SAM" id="MobiDB-lite"/>
    </source>
</evidence>
<dbReference type="PROSITE" id="PS00138">
    <property type="entry name" value="SUBTILASE_SER"/>
    <property type="match status" value="1"/>
</dbReference>
<protein>
    <submittedName>
        <fullName evidence="9">Subtilase family protein</fullName>
    </submittedName>
</protein>
<organism evidence="9 10">
    <name type="scientific">Parasphingorhabdus marina DSM 22363</name>
    <dbReference type="NCBI Taxonomy" id="1123272"/>
    <lineage>
        <taxon>Bacteria</taxon>
        <taxon>Pseudomonadati</taxon>
        <taxon>Pseudomonadota</taxon>
        <taxon>Alphaproteobacteria</taxon>
        <taxon>Sphingomonadales</taxon>
        <taxon>Sphingomonadaceae</taxon>
        <taxon>Parasphingorhabdus</taxon>
    </lineage>
</organism>
<keyword evidence="3" id="KW-0732">Signal</keyword>